<dbReference type="OrthoDB" id="3190532at2"/>
<feature type="transmembrane region" description="Helical" evidence="1">
    <location>
        <begin position="211"/>
        <end position="231"/>
    </location>
</feature>
<keyword evidence="1" id="KW-0812">Transmembrane</keyword>
<feature type="transmembrane region" description="Helical" evidence="1">
    <location>
        <begin position="103"/>
        <end position="136"/>
    </location>
</feature>
<feature type="transmembrane region" description="Helical" evidence="1">
    <location>
        <begin position="20"/>
        <end position="40"/>
    </location>
</feature>
<dbReference type="RefSeq" id="WP_131013212.1">
    <property type="nucleotide sequence ID" value="NZ_SIRE01000006.1"/>
</dbReference>
<keyword evidence="3" id="KW-1185">Reference proteome</keyword>
<organism evidence="2 3">
    <name type="scientific">Paenibacillus thalictri</name>
    <dbReference type="NCBI Taxonomy" id="2527873"/>
    <lineage>
        <taxon>Bacteria</taxon>
        <taxon>Bacillati</taxon>
        <taxon>Bacillota</taxon>
        <taxon>Bacilli</taxon>
        <taxon>Bacillales</taxon>
        <taxon>Paenibacillaceae</taxon>
        <taxon>Paenibacillus</taxon>
    </lineage>
</organism>
<name>A0A4Q9DSU1_9BACL</name>
<keyword evidence="1" id="KW-1133">Transmembrane helix</keyword>
<accession>A0A4Q9DSU1</accession>
<dbReference type="Proteomes" id="UP000293142">
    <property type="component" value="Unassembled WGS sequence"/>
</dbReference>
<feature type="transmembrane region" description="Helical" evidence="1">
    <location>
        <begin position="148"/>
        <end position="166"/>
    </location>
</feature>
<sequence>MITRLLSADLLKMRRKAIWFLIFLGPVGIITLEAVNFGLRYDYLTGRYANDLWRGLTGEIQFLVPITLLLGITIVASMIANIEHQTHAWKQLLALPISRADVFFAKFALCVMLLCVSCLLLAVGTIGLGIALRFGADFSLSGILQMSFYPFIAALPIVALQIWLSVTMRNQAVPLTFGIVGAVFSPFSMMLPDWLLWKWPLLAGGALQPEHSVYAGAAAGAVILAVGIVHFTRKDVD</sequence>
<evidence type="ECO:0000313" key="2">
    <source>
        <dbReference type="EMBL" id="TBL79967.1"/>
    </source>
</evidence>
<keyword evidence="1" id="KW-0472">Membrane</keyword>
<comment type="caution">
    <text evidence="2">The sequence shown here is derived from an EMBL/GenBank/DDBJ whole genome shotgun (WGS) entry which is preliminary data.</text>
</comment>
<reference evidence="2 3" key="1">
    <citation type="submission" date="2019-02" db="EMBL/GenBank/DDBJ databases">
        <title>Paenibacillus sp. nov., isolated from surface-sterilized tissue of Thalictrum simplex L.</title>
        <authorList>
            <person name="Tuo L."/>
        </authorList>
    </citation>
    <scope>NUCLEOTIDE SEQUENCE [LARGE SCALE GENOMIC DNA]</scope>
    <source>
        <strain evidence="2 3">N2SHLJ1</strain>
    </source>
</reference>
<feature type="transmembrane region" description="Helical" evidence="1">
    <location>
        <begin position="173"/>
        <end position="191"/>
    </location>
</feature>
<dbReference type="EMBL" id="SIRE01000006">
    <property type="protein sequence ID" value="TBL79967.1"/>
    <property type="molecule type" value="Genomic_DNA"/>
</dbReference>
<dbReference type="AlphaFoldDB" id="A0A4Q9DSU1"/>
<dbReference type="Pfam" id="PF12730">
    <property type="entry name" value="ABC2_membrane_4"/>
    <property type="match status" value="1"/>
</dbReference>
<evidence type="ECO:0000256" key="1">
    <source>
        <dbReference type="SAM" id="Phobius"/>
    </source>
</evidence>
<proteinExistence type="predicted"/>
<gene>
    <name evidence="2" type="ORF">EYB31_10305</name>
</gene>
<feature type="transmembrane region" description="Helical" evidence="1">
    <location>
        <begin position="60"/>
        <end position="82"/>
    </location>
</feature>
<dbReference type="CDD" id="cd21809">
    <property type="entry name" value="ABC-2_lan_permease-like"/>
    <property type="match status" value="1"/>
</dbReference>
<evidence type="ECO:0000313" key="3">
    <source>
        <dbReference type="Proteomes" id="UP000293142"/>
    </source>
</evidence>
<protein>
    <submittedName>
        <fullName evidence="2">Permease</fullName>
    </submittedName>
</protein>